<dbReference type="InParanoid" id="A0A419PGP0"/>
<feature type="non-terminal residue" evidence="1">
    <location>
        <position position="1"/>
    </location>
</feature>
<reference evidence="1 2" key="2">
    <citation type="journal article" date="2021" name="Genomics">
        <title>High-quality reference genome for Clonorchis sinensis.</title>
        <authorList>
            <person name="Young N.D."/>
            <person name="Stroehlein A.J."/>
            <person name="Kinkar L."/>
            <person name="Wang T."/>
            <person name="Sohn W.M."/>
            <person name="Chang B.C.H."/>
            <person name="Kaur P."/>
            <person name="Weisz D."/>
            <person name="Dudchenko O."/>
            <person name="Aiden E.L."/>
            <person name="Korhonen P.K."/>
            <person name="Gasser R.B."/>
        </authorList>
    </citation>
    <scope>NUCLEOTIDE SEQUENCE [LARGE SCALE GENOMIC DNA]</scope>
    <source>
        <strain evidence="1">Cs-k2</strain>
    </source>
</reference>
<gene>
    <name evidence="1" type="ORF">CSKR_103344</name>
</gene>
<protein>
    <submittedName>
        <fullName evidence="1">Uncharacterized protein</fullName>
    </submittedName>
</protein>
<evidence type="ECO:0000313" key="1">
    <source>
        <dbReference type="EMBL" id="KAG5445171.1"/>
    </source>
</evidence>
<keyword evidence="2" id="KW-1185">Reference proteome</keyword>
<sequence length="163" mass="18761">HTKLILKGYSDDSSRISRLHWGSAACAIQGRIIVSAGVVFKISQYIVSMKHTTQKVAENFSTARDRFCFSRDSSGRRSRRFSVNLTFHLNPNWTELAKYSHLRNKSVLTICIFRLRRGMYLHDWFQGRLLKTLRQPTTGFALLGAHQVGAVQHRKREIQLGSR</sequence>
<reference evidence="1 2" key="1">
    <citation type="journal article" date="2018" name="Biotechnol. Adv.">
        <title>Improved genomic resources and new bioinformatic workflow for the carcinogenic parasite Clonorchis sinensis: Biotechnological implications.</title>
        <authorList>
            <person name="Wang D."/>
            <person name="Korhonen P.K."/>
            <person name="Gasser R.B."/>
            <person name="Young N.D."/>
        </authorList>
    </citation>
    <scope>NUCLEOTIDE SEQUENCE [LARGE SCALE GENOMIC DNA]</scope>
    <source>
        <strain evidence="1">Cs-k2</strain>
    </source>
</reference>
<dbReference type="EMBL" id="NIRI02000056">
    <property type="protein sequence ID" value="KAG5445171.1"/>
    <property type="molecule type" value="Genomic_DNA"/>
</dbReference>
<evidence type="ECO:0000313" key="2">
    <source>
        <dbReference type="Proteomes" id="UP000286415"/>
    </source>
</evidence>
<organism evidence="1 2">
    <name type="scientific">Clonorchis sinensis</name>
    <name type="common">Chinese liver fluke</name>
    <dbReference type="NCBI Taxonomy" id="79923"/>
    <lineage>
        <taxon>Eukaryota</taxon>
        <taxon>Metazoa</taxon>
        <taxon>Spiralia</taxon>
        <taxon>Lophotrochozoa</taxon>
        <taxon>Platyhelminthes</taxon>
        <taxon>Trematoda</taxon>
        <taxon>Digenea</taxon>
        <taxon>Opisthorchiida</taxon>
        <taxon>Opisthorchiata</taxon>
        <taxon>Opisthorchiidae</taxon>
        <taxon>Clonorchis</taxon>
    </lineage>
</organism>
<name>A0A419PGP0_CLOSI</name>
<dbReference type="AlphaFoldDB" id="A0A419PGP0"/>
<comment type="caution">
    <text evidence="1">The sequence shown here is derived from an EMBL/GenBank/DDBJ whole genome shotgun (WGS) entry which is preliminary data.</text>
</comment>
<proteinExistence type="predicted"/>
<accession>A0A419PGP0</accession>
<dbReference type="Proteomes" id="UP000286415">
    <property type="component" value="Unassembled WGS sequence"/>
</dbReference>